<accession>A0ABP6M7D6</accession>
<dbReference type="Pfam" id="PF00107">
    <property type="entry name" value="ADH_zinc_N"/>
    <property type="match status" value="1"/>
</dbReference>
<dbReference type="CDD" id="cd08244">
    <property type="entry name" value="MDR_enoyl_red"/>
    <property type="match status" value="1"/>
</dbReference>
<dbReference type="EMBL" id="BAAAUG010000017">
    <property type="protein sequence ID" value="GAA3086182.1"/>
    <property type="molecule type" value="Genomic_DNA"/>
</dbReference>
<dbReference type="InterPro" id="IPR013149">
    <property type="entry name" value="ADH-like_C"/>
</dbReference>
<dbReference type="PROSITE" id="PS01162">
    <property type="entry name" value="QOR_ZETA_CRYSTAL"/>
    <property type="match status" value="1"/>
</dbReference>
<dbReference type="SMART" id="SM00829">
    <property type="entry name" value="PKS_ER"/>
    <property type="match status" value="1"/>
</dbReference>
<evidence type="ECO:0000313" key="4">
    <source>
        <dbReference type="EMBL" id="GAA3086182.1"/>
    </source>
</evidence>
<dbReference type="Pfam" id="PF08240">
    <property type="entry name" value="ADH_N"/>
    <property type="match status" value="1"/>
</dbReference>
<feature type="domain" description="Enoyl reductase (ER)" evidence="3">
    <location>
        <begin position="10"/>
        <end position="325"/>
    </location>
</feature>
<dbReference type="RefSeq" id="WP_344518876.1">
    <property type="nucleotide sequence ID" value="NZ_BAAAUG010000017.1"/>
</dbReference>
<organism evidence="4 5">
    <name type="scientific">Streptomyces rectiviolaceus</name>
    <dbReference type="NCBI Taxonomy" id="332591"/>
    <lineage>
        <taxon>Bacteria</taxon>
        <taxon>Bacillati</taxon>
        <taxon>Actinomycetota</taxon>
        <taxon>Actinomycetes</taxon>
        <taxon>Kitasatosporales</taxon>
        <taxon>Streptomycetaceae</taxon>
        <taxon>Streptomyces</taxon>
    </lineage>
</organism>
<dbReference type="Gene3D" id="3.90.180.10">
    <property type="entry name" value="Medium-chain alcohol dehydrogenases, catalytic domain"/>
    <property type="match status" value="1"/>
</dbReference>
<dbReference type="InterPro" id="IPR036291">
    <property type="entry name" value="NAD(P)-bd_dom_sf"/>
</dbReference>
<comment type="caution">
    <text evidence="4">The sequence shown here is derived from an EMBL/GenBank/DDBJ whole genome shotgun (WGS) entry which is preliminary data.</text>
</comment>
<sequence>MRAIRLHAFGGPENLRYEEVSDPVPGPGQVRVAVEAAGVHLLDTALQKGAADELPFPIPELPMTPGREVAGVVDALGEGVDKEWLGRRVVTHLGLVNAGYAELAVRETDALFPLPDTLSYEAAVAMVGTGRMALGILHVAALEPDDVALVTAAAGGIGTLLVQAARNAGVTVVGAAGGPEKTARVRDMGADVAVDYDEPDWAEQVRAALGGREVSVAFDSVGGDAGRAALELLGFGGRFVMYGWSSGAPTELGTKDLQSKLLTATYALGPRIARVPGGLRGLQERALEEAARGTLVPAVTTFPLRDAGAAHAALLGRETVGKVVLKP</sequence>
<keyword evidence="5" id="KW-1185">Reference proteome</keyword>
<name>A0ABP6M7D6_9ACTN</name>
<dbReference type="PANTHER" id="PTHR48106">
    <property type="entry name" value="QUINONE OXIDOREDUCTASE PIG3-RELATED"/>
    <property type="match status" value="1"/>
</dbReference>
<dbReference type="InterPro" id="IPR020843">
    <property type="entry name" value="ER"/>
</dbReference>
<gene>
    <name evidence="4" type="ORF">GCM10010449_07250</name>
</gene>
<proteinExistence type="predicted"/>
<reference evidence="5" key="1">
    <citation type="journal article" date="2019" name="Int. J. Syst. Evol. Microbiol.">
        <title>The Global Catalogue of Microorganisms (GCM) 10K type strain sequencing project: providing services to taxonomists for standard genome sequencing and annotation.</title>
        <authorList>
            <consortium name="The Broad Institute Genomics Platform"/>
            <consortium name="The Broad Institute Genome Sequencing Center for Infectious Disease"/>
            <person name="Wu L."/>
            <person name="Ma J."/>
        </authorList>
    </citation>
    <scope>NUCLEOTIDE SEQUENCE [LARGE SCALE GENOMIC DNA]</scope>
    <source>
        <strain evidence="5">JCM 9092</strain>
    </source>
</reference>
<evidence type="ECO:0000256" key="1">
    <source>
        <dbReference type="ARBA" id="ARBA00022857"/>
    </source>
</evidence>
<dbReference type="InterPro" id="IPR002364">
    <property type="entry name" value="Quin_OxRdtase/zeta-crystal_CS"/>
</dbReference>
<dbReference type="SUPFAM" id="SSF50129">
    <property type="entry name" value="GroES-like"/>
    <property type="match status" value="1"/>
</dbReference>
<keyword evidence="2" id="KW-0560">Oxidoreductase</keyword>
<evidence type="ECO:0000313" key="5">
    <source>
        <dbReference type="Proteomes" id="UP001501637"/>
    </source>
</evidence>
<dbReference type="Proteomes" id="UP001501637">
    <property type="component" value="Unassembled WGS sequence"/>
</dbReference>
<dbReference type="SUPFAM" id="SSF51735">
    <property type="entry name" value="NAD(P)-binding Rossmann-fold domains"/>
    <property type="match status" value="1"/>
</dbReference>
<evidence type="ECO:0000256" key="2">
    <source>
        <dbReference type="ARBA" id="ARBA00023002"/>
    </source>
</evidence>
<dbReference type="Gene3D" id="3.40.50.720">
    <property type="entry name" value="NAD(P)-binding Rossmann-like Domain"/>
    <property type="match status" value="1"/>
</dbReference>
<dbReference type="InterPro" id="IPR011032">
    <property type="entry name" value="GroES-like_sf"/>
</dbReference>
<keyword evidence="1" id="KW-0521">NADP</keyword>
<protein>
    <submittedName>
        <fullName evidence="4">Zinc-binding dehydrogenase</fullName>
    </submittedName>
</protein>
<dbReference type="InterPro" id="IPR013154">
    <property type="entry name" value="ADH-like_N"/>
</dbReference>
<evidence type="ECO:0000259" key="3">
    <source>
        <dbReference type="SMART" id="SM00829"/>
    </source>
</evidence>